<gene>
    <name evidence="8" type="ORF">SAMN05421882_100471</name>
</gene>
<evidence type="ECO:0000256" key="1">
    <source>
        <dbReference type="ARBA" id="ARBA00005369"/>
    </source>
</evidence>
<reference evidence="8 9" key="1">
    <citation type="submission" date="2016-10" db="EMBL/GenBank/DDBJ databases">
        <authorList>
            <person name="de Groot N.N."/>
        </authorList>
    </citation>
    <scope>NUCLEOTIDE SEQUENCE [LARGE SCALE GENOMIC DNA]</scope>
    <source>
        <strain evidence="8 9">Nm110</strain>
    </source>
</reference>
<dbReference type="EMBL" id="FNNH01000004">
    <property type="protein sequence ID" value="SDW17136.1"/>
    <property type="molecule type" value="Genomic_DNA"/>
</dbReference>
<evidence type="ECO:0000256" key="2">
    <source>
        <dbReference type="ARBA" id="ARBA00013346"/>
    </source>
</evidence>
<keyword evidence="5" id="KW-0949">S-adenosyl-L-methionine</keyword>
<dbReference type="InterPro" id="IPR000682">
    <property type="entry name" value="PCMT"/>
</dbReference>
<evidence type="ECO:0000259" key="7">
    <source>
        <dbReference type="SMART" id="SM00650"/>
    </source>
</evidence>
<dbReference type="GO" id="GO:0005737">
    <property type="term" value="C:cytoplasm"/>
    <property type="evidence" value="ECO:0007669"/>
    <property type="project" value="TreeGrafter"/>
</dbReference>
<dbReference type="SUPFAM" id="SSF53335">
    <property type="entry name" value="S-adenosyl-L-methionine-dependent methyltransferases"/>
    <property type="match status" value="1"/>
</dbReference>
<dbReference type="AlphaFoldDB" id="A0A1H2RCE6"/>
<sequence>MIMKLDTNLEQNRFNMVEQQIRTWNVLDLTILNLLYKVRREEYVPAAYRSLAFADMEIPLDHGAVMLTPKMEARILQELRIKKTDKILEVGSGSGYMTALLAELGAQVYSVEIVPTLCSIAKMNLQTHGITNVTLEQGDAAQGWPQHGPYDVIVLTASTPILPEAFQKSLNPGGRLFAIVGEEPLMEAMLITCVAPNVYETKMLFETCTAPLRNALQPQRFTF</sequence>
<proteinExistence type="inferred from homology"/>
<comment type="similarity">
    <text evidence="1">Belongs to the methyltransferase superfamily. L-isoaspartyl/D-aspartyl protein methyltransferase family.</text>
</comment>
<organism evidence="8 9">
    <name type="scientific">Nitrosomonas communis</name>
    <dbReference type="NCBI Taxonomy" id="44574"/>
    <lineage>
        <taxon>Bacteria</taxon>
        <taxon>Pseudomonadati</taxon>
        <taxon>Pseudomonadota</taxon>
        <taxon>Betaproteobacteria</taxon>
        <taxon>Nitrosomonadales</taxon>
        <taxon>Nitrosomonadaceae</taxon>
        <taxon>Nitrosomonas</taxon>
    </lineage>
</organism>
<dbReference type="SMART" id="SM00650">
    <property type="entry name" value="rADc"/>
    <property type="match status" value="1"/>
</dbReference>
<evidence type="ECO:0000313" key="9">
    <source>
        <dbReference type="Proteomes" id="UP000183454"/>
    </source>
</evidence>
<accession>A0A1H2RCE6</accession>
<evidence type="ECO:0000313" key="8">
    <source>
        <dbReference type="EMBL" id="SDW17136.1"/>
    </source>
</evidence>
<keyword evidence="4 8" id="KW-0808">Transferase</keyword>
<evidence type="ECO:0000256" key="6">
    <source>
        <dbReference type="ARBA" id="ARBA00030757"/>
    </source>
</evidence>
<dbReference type="GO" id="GO:0000179">
    <property type="term" value="F:rRNA (adenine-N6,N6-)-dimethyltransferase activity"/>
    <property type="evidence" value="ECO:0007669"/>
    <property type="project" value="InterPro"/>
</dbReference>
<dbReference type="CDD" id="cd02440">
    <property type="entry name" value="AdoMet_MTases"/>
    <property type="match status" value="1"/>
</dbReference>
<dbReference type="GO" id="GO:0004719">
    <property type="term" value="F:protein-L-isoaspartate (D-aspartate) O-methyltransferase activity"/>
    <property type="evidence" value="ECO:0007669"/>
    <property type="project" value="InterPro"/>
</dbReference>
<dbReference type="Proteomes" id="UP000183454">
    <property type="component" value="Unassembled WGS sequence"/>
</dbReference>
<evidence type="ECO:0000256" key="4">
    <source>
        <dbReference type="ARBA" id="ARBA00022679"/>
    </source>
</evidence>
<name>A0A1H2RCE6_9PROT</name>
<dbReference type="InterPro" id="IPR020598">
    <property type="entry name" value="rRNA_Ade_methylase_Trfase_N"/>
</dbReference>
<keyword evidence="3 8" id="KW-0489">Methyltransferase</keyword>
<evidence type="ECO:0000256" key="3">
    <source>
        <dbReference type="ARBA" id="ARBA00022603"/>
    </source>
</evidence>
<dbReference type="Gene3D" id="3.40.50.150">
    <property type="entry name" value="Vaccinia Virus protein VP39"/>
    <property type="match status" value="1"/>
</dbReference>
<dbReference type="PANTHER" id="PTHR11579:SF18">
    <property type="entry name" value="PROTEIN-L-ISOASPARTATE O-METHYLTRANSFERASE"/>
    <property type="match status" value="1"/>
</dbReference>
<dbReference type="Pfam" id="PF01135">
    <property type="entry name" value="PCMT"/>
    <property type="match status" value="1"/>
</dbReference>
<evidence type="ECO:0000256" key="5">
    <source>
        <dbReference type="ARBA" id="ARBA00022691"/>
    </source>
</evidence>
<dbReference type="InterPro" id="IPR029063">
    <property type="entry name" value="SAM-dependent_MTases_sf"/>
</dbReference>
<dbReference type="PANTHER" id="PTHR11579">
    <property type="entry name" value="PROTEIN-L-ISOASPARTATE O-METHYLTRANSFERASE"/>
    <property type="match status" value="1"/>
</dbReference>
<protein>
    <recommendedName>
        <fullName evidence="2">Protein-L-isoaspartate O-methyltransferase</fullName>
    </recommendedName>
    <alternativeName>
        <fullName evidence="6">Protein L-isoaspartyl methyltransferase</fullName>
    </alternativeName>
</protein>
<feature type="domain" description="Ribosomal RNA adenine methylase transferase N-terminal" evidence="7">
    <location>
        <begin position="71"/>
        <end position="200"/>
    </location>
</feature>